<dbReference type="KEGG" id="tprf:A3L09_04910"/>
<dbReference type="GO" id="GO:0009636">
    <property type="term" value="P:response to toxic substance"/>
    <property type="evidence" value="ECO:0007669"/>
    <property type="project" value="TreeGrafter"/>
</dbReference>
<feature type="transmembrane region" description="Helical" evidence="1">
    <location>
        <begin position="51"/>
        <end position="70"/>
    </location>
</feature>
<dbReference type="PANTHER" id="PTHR37810:SF5">
    <property type="entry name" value="IMMUNITY PROTEIN SDPI"/>
    <property type="match status" value="1"/>
</dbReference>
<organism evidence="3 4">
    <name type="scientific">Thermococcus profundus</name>
    <dbReference type="NCBI Taxonomy" id="49899"/>
    <lineage>
        <taxon>Archaea</taxon>
        <taxon>Methanobacteriati</taxon>
        <taxon>Methanobacteriota</taxon>
        <taxon>Thermococci</taxon>
        <taxon>Thermococcales</taxon>
        <taxon>Thermococcaceae</taxon>
        <taxon>Thermococcus</taxon>
    </lineage>
</organism>
<dbReference type="OrthoDB" id="102247at2157"/>
<keyword evidence="1" id="KW-0472">Membrane</keyword>
<feature type="transmembrane region" description="Helical" evidence="1">
    <location>
        <begin position="207"/>
        <end position="228"/>
    </location>
</feature>
<reference evidence="3 4" key="1">
    <citation type="submission" date="2016-03" db="EMBL/GenBank/DDBJ databases">
        <title>Complete genome sequence of Thermococcus profundus strain DT5432.</title>
        <authorList>
            <person name="Oger P.M."/>
        </authorList>
    </citation>
    <scope>NUCLEOTIDE SEQUENCE [LARGE SCALE GENOMIC DNA]</scope>
    <source>
        <strain evidence="3 4">DT 5432</strain>
    </source>
</reference>
<evidence type="ECO:0000313" key="4">
    <source>
        <dbReference type="Proteomes" id="UP000250179"/>
    </source>
</evidence>
<keyword evidence="4" id="KW-1185">Reference proteome</keyword>
<dbReference type="InterPro" id="IPR025962">
    <property type="entry name" value="SdpI/YhfL"/>
</dbReference>
<feature type="transmembrane region" description="Helical" evidence="1">
    <location>
        <begin position="163"/>
        <end position="187"/>
    </location>
</feature>
<dbReference type="EMBL" id="CP014862">
    <property type="protein sequence ID" value="ASJ02646.1"/>
    <property type="molecule type" value="Genomic_DNA"/>
</dbReference>
<feature type="transmembrane region" description="Helical" evidence="1">
    <location>
        <begin position="124"/>
        <end position="143"/>
    </location>
</feature>
<dbReference type="PANTHER" id="PTHR37810">
    <property type="entry name" value="IMMUNITY PROTEIN SDPI"/>
    <property type="match status" value="1"/>
</dbReference>
<name>A0A2Z2MA53_THEPR</name>
<keyword evidence="1" id="KW-0812">Transmembrane</keyword>
<keyword evidence="1" id="KW-1133">Transmembrane helix</keyword>
<dbReference type="AlphaFoldDB" id="A0A2Z2MA53"/>
<feature type="transmembrane region" description="Helical" evidence="1">
    <location>
        <begin position="6"/>
        <end position="24"/>
    </location>
</feature>
<dbReference type="Proteomes" id="UP000250179">
    <property type="component" value="Chromosome"/>
</dbReference>
<feature type="transmembrane region" description="Helical" evidence="1">
    <location>
        <begin position="76"/>
        <end position="96"/>
    </location>
</feature>
<accession>A0A2Z2MA53</accession>
<dbReference type="Pfam" id="PF13630">
    <property type="entry name" value="SdpI"/>
    <property type="match status" value="1"/>
</dbReference>
<gene>
    <name evidence="3" type="ORF">A3L09_04910</name>
</gene>
<dbReference type="Pfam" id="PF07853">
    <property type="entry name" value="DUF1648"/>
    <property type="match status" value="1"/>
</dbReference>
<sequence length="260" mass="29513">MNEMAFEVFISLTLLAAGLLTYAFRNKRNYFIGFRVGYTYMSERAWRETNAFAGLFMAVFSIFLLGLALAGVEIPVFTLVMLAGVILLMVAGFRIAKRAYEEEELSIEAPEKPPERIRVSVKPYLTLQLLGLAAYFILLALLWDKLPEKVAIHFNASGKPDSFASKTVGVLLFPLVVYPLFLVMTYLLREPAFVPQLKFSERGWKAFAELMTVMALGLVFLDAMLLLYNASYVSSEWIGYSVWAFLAVTFGMIFRLLWKR</sequence>
<feature type="transmembrane region" description="Helical" evidence="1">
    <location>
        <begin position="240"/>
        <end position="258"/>
    </location>
</feature>
<evidence type="ECO:0000259" key="2">
    <source>
        <dbReference type="Pfam" id="PF07853"/>
    </source>
</evidence>
<dbReference type="GeneID" id="33319730"/>
<protein>
    <recommendedName>
        <fullName evidence="2">DUF1648 domain-containing protein</fullName>
    </recommendedName>
</protein>
<dbReference type="InterPro" id="IPR012867">
    <property type="entry name" value="DUF1648"/>
</dbReference>
<evidence type="ECO:0000313" key="3">
    <source>
        <dbReference type="EMBL" id="ASJ02646.1"/>
    </source>
</evidence>
<feature type="domain" description="DUF1648" evidence="2">
    <location>
        <begin position="132"/>
        <end position="176"/>
    </location>
</feature>
<dbReference type="RefSeq" id="WP_088857904.1">
    <property type="nucleotide sequence ID" value="NZ_CP014862.1"/>
</dbReference>
<evidence type="ECO:0000256" key="1">
    <source>
        <dbReference type="SAM" id="Phobius"/>
    </source>
</evidence>
<proteinExistence type="predicted"/>